<keyword evidence="2" id="KW-0479">Metal-binding</keyword>
<feature type="compositionally biased region" description="Low complexity" evidence="8">
    <location>
        <begin position="739"/>
        <end position="752"/>
    </location>
</feature>
<feature type="non-terminal residue" evidence="10">
    <location>
        <position position="1"/>
    </location>
</feature>
<dbReference type="AlphaFoldDB" id="A0A8H7Q8V6"/>
<evidence type="ECO:0000256" key="3">
    <source>
        <dbReference type="ARBA" id="ARBA00022833"/>
    </source>
</evidence>
<dbReference type="InterPro" id="IPR007219">
    <property type="entry name" value="XnlR_reg_dom"/>
</dbReference>
<dbReference type="Pfam" id="PF04082">
    <property type="entry name" value="Fungal_trans"/>
    <property type="match status" value="1"/>
</dbReference>
<protein>
    <recommendedName>
        <fullName evidence="9">Zn(2)-C6 fungal-type domain-containing protein</fullName>
    </recommendedName>
</protein>
<dbReference type="InterPro" id="IPR051615">
    <property type="entry name" value="Transcr_Regulatory_Elem"/>
</dbReference>
<dbReference type="GO" id="GO:0003677">
    <property type="term" value="F:DNA binding"/>
    <property type="evidence" value="ECO:0007669"/>
    <property type="project" value="UniProtKB-KW"/>
</dbReference>
<dbReference type="CDD" id="cd00067">
    <property type="entry name" value="GAL4"/>
    <property type="match status" value="1"/>
</dbReference>
<feature type="compositionally biased region" description="Low complexity" evidence="8">
    <location>
        <begin position="159"/>
        <end position="173"/>
    </location>
</feature>
<dbReference type="PANTHER" id="PTHR31313:SF81">
    <property type="entry name" value="TY1 ENHANCER ACTIVATOR"/>
    <property type="match status" value="1"/>
</dbReference>
<feature type="region of interest" description="Disordered" evidence="8">
    <location>
        <begin position="709"/>
        <end position="837"/>
    </location>
</feature>
<organism evidence="10 11">
    <name type="scientific">Umbelopsis vinacea</name>
    <dbReference type="NCBI Taxonomy" id="44442"/>
    <lineage>
        <taxon>Eukaryota</taxon>
        <taxon>Fungi</taxon>
        <taxon>Fungi incertae sedis</taxon>
        <taxon>Mucoromycota</taxon>
        <taxon>Mucoromycotina</taxon>
        <taxon>Umbelopsidomycetes</taxon>
        <taxon>Umbelopsidales</taxon>
        <taxon>Umbelopsidaceae</taxon>
        <taxon>Umbelopsis</taxon>
    </lineage>
</organism>
<dbReference type="Pfam" id="PF00172">
    <property type="entry name" value="Zn_clus"/>
    <property type="match status" value="1"/>
</dbReference>
<dbReference type="InterPro" id="IPR036864">
    <property type="entry name" value="Zn2-C6_fun-type_DNA-bd_sf"/>
</dbReference>
<dbReference type="SMART" id="SM00906">
    <property type="entry name" value="Fungal_trans"/>
    <property type="match status" value="1"/>
</dbReference>
<keyword evidence="6" id="KW-0804">Transcription</keyword>
<dbReference type="Proteomes" id="UP000612746">
    <property type="component" value="Unassembled WGS sequence"/>
</dbReference>
<accession>A0A8H7Q8V6</accession>
<reference evidence="10" key="1">
    <citation type="submission" date="2020-12" db="EMBL/GenBank/DDBJ databases">
        <title>Metabolic potential, ecology and presence of endohyphal bacteria is reflected in genomic diversity of Mucoromycotina.</title>
        <authorList>
            <person name="Muszewska A."/>
            <person name="Okrasinska A."/>
            <person name="Steczkiewicz K."/>
            <person name="Drgas O."/>
            <person name="Orlowska M."/>
            <person name="Perlinska-Lenart U."/>
            <person name="Aleksandrzak-Piekarczyk T."/>
            <person name="Szatraj K."/>
            <person name="Zielenkiewicz U."/>
            <person name="Pilsyk S."/>
            <person name="Malc E."/>
            <person name="Mieczkowski P."/>
            <person name="Kruszewska J.S."/>
            <person name="Biernat P."/>
            <person name="Pawlowska J."/>
        </authorList>
    </citation>
    <scope>NUCLEOTIDE SEQUENCE</scope>
    <source>
        <strain evidence="10">WA0000051536</strain>
    </source>
</reference>
<feature type="compositionally biased region" description="Basic and acidic residues" evidence="8">
    <location>
        <begin position="50"/>
        <end position="66"/>
    </location>
</feature>
<dbReference type="SMART" id="SM00066">
    <property type="entry name" value="GAL4"/>
    <property type="match status" value="1"/>
</dbReference>
<keyword evidence="11" id="KW-1185">Reference proteome</keyword>
<keyword evidence="4" id="KW-0805">Transcription regulation</keyword>
<dbReference type="Gene3D" id="4.10.240.10">
    <property type="entry name" value="Zn(2)-C6 fungal-type DNA-binding domain"/>
    <property type="match status" value="1"/>
</dbReference>
<evidence type="ECO:0000256" key="6">
    <source>
        <dbReference type="ARBA" id="ARBA00023163"/>
    </source>
</evidence>
<evidence type="ECO:0000256" key="2">
    <source>
        <dbReference type="ARBA" id="ARBA00022723"/>
    </source>
</evidence>
<evidence type="ECO:0000256" key="4">
    <source>
        <dbReference type="ARBA" id="ARBA00023015"/>
    </source>
</evidence>
<evidence type="ECO:0000259" key="9">
    <source>
        <dbReference type="PROSITE" id="PS50048"/>
    </source>
</evidence>
<name>A0A8H7Q8V6_9FUNG</name>
<keyword evidence="5" id="KW-0238">DNA-binding</keyword>
<gene>
    <name evidence="10" type="ORF">INT44_000711</name>
</gene>
<dbReference type="GO" id="GO:0000981">
    <property type="term" value="F:DNA-binding transcription factor activity, RNA polymerase II-specific"/>
    <property type="evidence" value="ECO:0007669"/>
    <property type="project" value="InterPro"/>
</dbReference>
<keyword evidence="3" id="KW-0862">Zinc</keyword>
<dbReference type="PROSITE" id="PS00463">
    <property type="entry name" value="ZN2_CY6_FUNGAL_1"/>
    <property type="match status" value="1"/>
</dbReference>
<evidence type="ECO:0000256" key="8">
    <source>
        <dbReference type="SAM" id="MobiDB-lite"/>
    </source>
</evidence>
<dbReference type="PROSITE" id="PS50048">
    <property type="entry name" value="ZN2_CY6_FUNGAL_2"/>
    <property type="match status" value="1"/>
</dbReference>
<proteinExistence type="predicted"/>
<feature type="domain" description="Zn(2)-C6 fungal-type" evidence="9">
    <location>
        <begin position="74"/>
        <end position="103"/>
    </location>
</feature>
<evidence type="ECO:0000313" key="10">
    <source>
        <dbReference type="EMBL" id="KAG2187961.1"/>
    </source>
</evidence>
<dbReference type="GO" id="GO:0005634">
    <property type="term" value="C:nucleus"/>
    <property type="evidence" value="ECO:0007669"/>
    <property type="project" value="UniProtKB-SubCell"/>
</dbReference>
<evidence type="ECO:0000313" key="11">
    <source>
        <dbReference type="Proteomes" id="UP000612746"/>
    </source>
</evidence>
<evidence type="ECO:0000256" key="5">
    <source>
        <dbReference type="ARBA" id="ARBA00023125"/>
    </source>
</evidence>
<dbReference type="SUPFAM" id="SSF57701">
    <property type="entry name" value="Zn2/Cys6 DNA-binding domain"/>
    <property type="match status" value="1"/>
</dbReference>
<feature type="region of interest" description="Disordered" evidence="8">
    <location>
        <begin position="159"/>
        <end position="189"/>
    </location>
</feature>
<sequence length="972" mass="107388">MQTEPDPNFAPPPPLGFSSLRLMQTMAKPIMEEVSAEHDKQKSAQGSDLIIKKYESPEADRSKDRTKASKVANACLTCRGRKLKCDGMHPCSRCLKTGNNCTFPDGVTPSQRKTVSNDDYNSLEEAVGKLENLYSSLFQGTRGTEQARTILLELLKSLPESSSGSPVSSPQSPYEAVTGNGRSTSHAPMGNNISFSLPPSNQPPSEPLATAALNSVNIDVIQSLSFARGQHFMGETAFYMMPAEAKQQFRSSPTTEPPFPLITAMPPTIAFDDQVHLIDVFYQHLNTYFPIMSKPLMLNQHYAFYHGQPSCLSPFFINSIFAVAAPFSENARQFCRDSNDGRKELHTAGDQFLQYAVHIRESYMDAPRISTIIGLTLLSFRLETEKFSENSMRSWMLSGEAFRMSQDMGLHRNCENMGISASDQQLRSRIFWAIFSFDRTLSMMHGRPLAFDEKDIDAPLPEIELETDADMKETLRRFLQYVKLSKVSGRIIKHNYSPQSGTRASYKQDAMLSTLDSWLASVLMDLPEDMKYDPSNAVVQKDNNSPSLRPPFNQGAIAKDELPASQFAKLLHLKLHTLLILLHRPYIADSVGASGQKPQQPRLVVSRPSLDICTYASSIITHICNEMSAKDLSLLAKTCSGLYAMITALRIHLMNALSNESKLIAVGEANFERALRLLKSVWTTLPGEMVSETIYSLEQQYRTKGKQMMGSIKNGPLSQSPMTDSALSTPNDPQQRMESFSSSRDGSRASGSPIARMTESDESQFQFVQSKRDPATGNPKHTLPLKIIPYGPPGEATSSKQQQNGNKEKMNGVVNGLSNGSHSLSPPSSISTQNTPPVSHLGYSLPLAMTPNSSTAATSIVSTPYDVNDNLGYVSNGFFPPLPNGSTMAHPSNLIFGGHMTAYPDNDAHMNDILMNEMEQINHNMTVFNGRHNAEYLLEPYLHDDHHMHEMMGGSSAAHHVNAMAVCHDDSP</sequence>
<feature type="compositionally biased region" description="Polar residues" evidence="8">
    <location>
        <begin position="180"/>
        <end position="189"/>
    </location>
</feature>
<dbReference type="GO" id="GO:0008270">
    <property type="term" value="F:zinc ion binding"/>
    <property type="evidence" value="ECO:0007669"/>
    <property type="project" value="InterPro"/>
</dbReference>
<comment type="subcellular location">
    <subcellularLocation>
        <location evidence="1">Nucleus</location>
    </subcellularLocation>
</comment>
<dbReference type="OrthoDB" id="4161332at2759"/>
<feature type="compositionally biased region" description="Low complexity" evidence="8">
    <location>
        <begin position="815"/>
        <end position="831"/>
    </location>
</feature>
<dbReference type="GO" id="GO:0006351">
    <property type="term" value="P:DNA-templated transcription"/>
    <property type="evidence" value="ECO:0007669"/>
    <property type="project" value="InterPro"/>
</dbReference>
<feature type="compositionally biased region" description="Polar residues" evidence="8">
    <location>
        <begin position="716"/>
        <end position="738"/>
    </location>
</feature>
<dbReference type="CDD" id="cd12148">
    <property type="entry name" value="fungal_TF_MHR"/>
    <property type="match status" value="1"/>
</dbReference>
<dbReference type="EMBL" id="JAEPRA010000002">
    <property type="protein sequence ID" value="KAG2187961.1"/>
    <property type="molecule type" value="Genomic_DNA"/>
</dbReference>
<feature type="region of interest" description="Disordered" evidence="8">
    <location>
        <begin position="1"/>
        <end position="66"/>
    </location>
</feature>
<dbReference type="PANTHER" id="PTHR31313">
    <property type="entry name" value="TY1 ENHANCER ACTIVATOR"/>
    <property type="match status" value="1"/>
</dbReference>
<comment type="caution">
    <text evidence="10">The sequence shown here is derived from an EMBL/GenBank/DDBJ whole genome shotgun (WGS) entry which is preliminary data.</text>
</comment>
<evidence type="ECO:0000256" key="1">
    <source>
        <dbReference type="ARBA" id="ARBA00004123"/>
    </source>
</evidence>
<dbReference type="InterPro" id="IPR001138">
    <property type="entry name" value="Zn2Cys6_DnaBD"/>
</dbReference>
<feature type="compositionally biased region" description="Polar residues" evidence="8">
    <location>
        <begin position="796"/>
        <end position="805"/>
    </location>
</feature>
<keyword evidence="7" id="KW-0539">Nucleus</keyword>
<evidence type="ECO:0000256" key="7">
    <source>
        <dbReference type="ARBA" id="ARBA00023242"/>
    </source>
</evidence>